<dbReference type="AlphaFoldDB" id="A0A7C4THF4"/>
<evidence type="ECO:0000313" key="2">
    <source>
        <dbReference type="EMBL" id="HGV97049.1"/>
    </source>
</evidence>
<gene>
    <name evidence="2" type="ORF">ENV60_01990</name>
</gene>
<reference evidence="2" key="1">
    <citation type="journal article" date="2020" name="mSystems">
        <title>Genome- and Community-Level Interaction Insights into Carbon Utilization and Element Cycling Functions of Hydrothermarchaeota in Hydrothermal Sediment.</title>
        <authorList>
            <person name="Zhou Z."/>
            <person name="Liu Y."/>
            <person name="Xu W."/>
            <person name="Pan J."/>
            <person name="Luo Z.H."/>
            <person name="Li M."/>
        </authorList>
    </citation>
    <scope>NUCLEOTIDE SEQUENCE [LARGE SCALE GENOMIC DNA]</scope>
    <source>
        <strain evidence="2">SpSt-774</strain>
    </source>
</reference>
<comment type="caution">
    <text evidence="2">The sequence shown here is derived from an EMBL/GenBank/DDBJ whole genome shotgun (WGS) entry which is preliminary data.</text>
</comment>
<name>A0A7C4THF4_UNCW3</name>
<proteinExistence type="predicted"/>
<sequence length="151" mass="17798">MNRNRIILLTMIGVVGIIIIFRLLPDEKKRLLKDINKLKEGVEKENLAIVLDYIDRDYLDRHYFDFKKLESTIEEFFNTADSIRIMMSGIRVWIDSTVENNFYAHCSLGLRVIAKYNNEKILVFGGVLQPASVKGYFRKEKNFYKIYSAEY</sequence>
<keyword evidence="1" id="KW-0812">Transmembrane</keyword>
<dbReference type="EMBL" id="DTGZ01000038">
    <property type="protein sequence ID" value="HGV97049.1"/>
    <property type="molecule type" value="Genomic_DNA"/>
</dbReference>
<keyword evidence="1" id="KW-0472">Membrane</keyword>
<accession>A0A7C4THF4</accession>
<keyword evidence="1" id="KW-1133">Transmembrane helix</keyword>
<organism evidence="2">
    <name type="scientific">candidate division WOR-3 bacterium</name>
    <dbReference type="NCBI Taxonomy" id="2052148"/>
    <lineage>
        <taxon>Bacteria</taxon>
        <taxon>Bacteria division WOR-3</taxon>
    </lineage>
</organism>
<feature type="transmembrane region" description="Helical" evidence="1">
    <location>
        <begin position="6"/>
        <end position="24"/>
    </location>
</feature>
<protein>
    <submittedName>
        <fullName evidence="2">Uncharacterized protein</fullName>
    </submittedName>
</protein>
<evidence type="ECO:0000256" key="1">
    <source>
        <dbReference type="SAM" id="Phobius"/>
    </source>
</evidence>